<evidence type="ECO:0000313" key="2">
    <source>
        <dbReference type="EMBL" id="KAK8921409.1"/>
    </source>
</evidence>
<evidence type="ECO:0000256" key="1">
    <source>
        <dbReference type="SAM" id="MobiDB-lite"/>
    </source>
</evidence>
<gene>
    <name evidence="2" type="ORF">KSP39_PZI020686</name>
</gene>
<keyword evidence="3" id="KW-1185">Reference proteome</keyword>
<dbReference type="EMBL" id="JBBWWQ010000018">
    <property type="protein sequence ID" value="KAK8921409.1"/>
    <property type="molecule type" value="Genomic_DNA"/>
</dbReference>
<feature type="compositionally biased region" description="Basic and acidic residues" evidence="1">
    <location>
        <begin position="687"/>
        <end position="712"/>
    </location>
</feature>
<feature type="compositionally biased region" description="Gly residues" evidence="1">
    <location>
        <begin position="1"/>
        <end position="13"/>
    </location>
</feature>
<feature type="region of interest" description="Disordered" evidence="1">
    <location>
        <begin position="451"/>
        <end position="565"/>
    </location>
</feature>
<feature type="compositionally biased region" description="Low complexity" evidence="1">
    <location>
        <begin position="39"/>
        <end position="50"/>
    </location>
</feature>
<reference evidence="2 3" key="1">
    <citation type="journal article" date="2022" name="Nat. Plants">
        <title>Genomes of leafy and leafless Platanthera orchids illuminate the evolution of mycoheterotrophy.</title>
        <authorList>
            <person name="Li M.H."/>
            <person name="Liu K.W."/>
            <person name="Li Z."/>
            <person name="Lu H.C."/>
            <person name="Ye Q.L."/>
            <person name="Zhang D."/>
            <person name="Wang J.Y."/>
            <person name="Li Y.F."/>
            <person name="Zhong Z.M."/>
            <person name="Liu X."/>
            <person name="Yu X."/>
            <person name="Liu D.K."/>
            <person name="Tu X.D."/>
            <person name="Liu B."/>
            <person name="Hao Y."/>
            <person name="Liao X.Y."/>
            <person name="Jiang Y.T."/>
            <person name="Sun W.H."/>
            <person name="Chen J."/>
            <person name="Chen Y.Q."/>
            <person name="Ai Y."/>
            <person name="Zhai J.W."/>
            <person name="Wu S.S."/>
            <person name="Zhou Z."/>
            <person name="Hsiao Y.Y."/>
            <person name="Wu W.L."/>
            <person name="Chen Y.Y."/>
            <person name="Lin Y.F."/>
            <person name="Hsu J.L."/>
            <person name="Li C.Y."/>
            <person name="Wang Z.W."/>
            <person name="Zhao X."/>
            <person name="Zhong W.Y."/>
            <person name="Ma X.K."/>
            <person name="Ma L."/>
            <person name="Huang J."/>
            <person name="Chen G.Z."/>
            <person name="Huang M.Z."/>
            <person name="Huang L."/>
            <person name="Peng D.H."/>
            <person name="Luo Y.B."/>
            <person name="Zou S.Q."/>
            <person name="Chen S.P."/>
            <person name="Lan S."/>
            <person name="Tsai W.C."/>
            <person name="Van de Peer Y."/>
            <person name="Liu Z.J."/>
        </authorList>
    </citation>
    <scope>NUCLEOTIDE SEQUENCE [LARGE SCALE GENOMIC DNA]</scope>
    <source>
        <strain evidence="2">Lor287</strain>
    </source>
</reference>
<name>A0AAP0AZQ0_9ASPA</name>
<feature type="compositionally biased region" description="Low complexity" evidence="1">
    <location>
        <begin position="477"/>
        <end position="524"/>
    </location>
</feature>
<dbReference type="PANTHER" id="PTHR38372:SF2">
    <property type="entry name" value="DENTIN SIALOPHOSPHOPROTEIN-LIKE PROTEIN"/>
    <property type="match status" value="1"/>
</dbReference>
<feature type="region of interest" description="Disordered" evidence="1">
    <location>
        <begin position="1"/>
        <end position="50"/>
    </location>
</feature>
<sequence>MFGKLGRGGGGRGSGKRPLSTPSQLHRPGNAGGARPQIGAPGPVRARPGAPSLSLAVPGREETFSLEQGELDLGAIIRLTPDIVKEIKRLEAQGGSAKIKFDANANNSDGNVVEVGGKEFRFTWSLEHTDLCDIYEERRNGDDGDGLLIECGTAWRKLNVQRILDESTKNHVKMRSEEAERMLKSRKTIVLDPTNPSVKNQAKSMAAAAVEGNMRRMGWKQKEMVFKKRKIENSQGAAAVSQSKFVSKSAAISNGNFKGIPSPVPSPQQARPRGLLSNSGIGKTPRGDTNPGAVTPLSNVNKEEIDFFVKEMANGVSGESMQEINGYEEGNIDPPVDLQSMLITLLSQNPKGMSLKAIEKVLGETVPNSMKKIENALKNVATLQPLGRYFLKQGGQIESSTRCSEGGSSPECSKTLAKKASSVLPKKAVLEMLDQETRSTKNEEASDLFERINIVQDTEDPLDMDEKARDNSVVKAGSLSESGSDSDSESSSSGSDSESQSRSKAGSGSASSSDSESDVSSSSKEASDVDVDIMTSDDERGVTVQNIDVTASRLSPSPRLWKSDDEHGVEIDINERDQKSNGASPALNLTTSENIYERVNSVIDAKEFPIVINGKTFEKLEAKNAESIDSHLQQSKPRSSVVYADHNKVMENQHESPFGSFNNDRHRLIGRSINEEQILMKGGSEQQDNHESVNKLDNKRSLNSEFLDEKSQNAKRIKTSSSVEATFGEGNGGRSSKISCSLSPERSCKWIRRQRL</sequence>
<feature type="compositionally biased region" description="Polar residues" evidence="1">
    <location>
        <begin position="734"/>
        <end position="744"/>
    </location>
</feature>
<organism evidence="2 3">
    <name type="scientific">Platanthera zijinensis</name>
    <dbReference type="NCBI Taxonomy" id="2320716"/>
    <lineage>
        <taxon>Eukaryota</taxon>
        <taxon>Viridiplantae</taxon>
        <taxon>Streptophyta</taxon>
        <taxon>Embryophyta</taxon>
        <taxon>Tracheophyta</taxon>
        <taxon>Spermatophyta</taxon>
        <taxon>Magnoliopsida</taxon>
        <taxon>Liliopsida</taxon>
        <taxon>Asparagales</taxon>
        <taxon>Orchidaceae</taxon>
        <taxon>Orchidoideae</taxon>
        <taxon>Orchideae</taxon>
        <taxon>Orchidinae</taxon>
        <taxon>Platanthera</taxon>
    </lineage>
</organism>
<feature type="region of interest" description="Disordered" evidence="1">
    <location>
        <begin position="682"/>
        <end position="745"/>
    </location>
</feature>
<comment type="caution">
    <text evidence="2">The sequence shown here is derived from an EMBL/GenBank/DDBJ whole genome shotgun (WGS) entry which is preliminary data.</text>
</comment>
<feature type="compositionally biased region" description="Polar residues" evidence="1">
    <location>
        <begin position="543"/>
        <end position="555"/>
    </location>
</feature>
<dbReference type="AlphaFoldDB" id="A0AAP0AZQ0"/>
<proteinExistence type="predicted"/>
<accession>A0AAP0AZQ0</accession>
<feature type="region of interest" description="Disordered" evidence="1">
    <location>
        <begin position="256"/>
        <end position="297"/>
    </location>
</feature>
<protein>
    <submittedName>
        <fullName evidence="2">Uncharacterized protein</fullName>
    </submittedName>
</protein>
<dbReference type="PANTHER" id="PTHR38372">
    <property type="entry name" value="DENTIN SIALOPHOSPHOPROTEIN-LIKE PROTEIN"/>
    <property type="match status" value="1"/>
</dbReference>
<evidence type="ECO:0000313" key="3">
    <source>
        <dbReference type="Proteomes" id="UP001418222"/>
    </source>
</evidence>
<dbReference type="Proteomes" id="UP001418222">
    <property type="component" value="Unassembled WGS sequence"/>
</dbReference>